<feature type="region of interest" description="Disordered" evidence="1">
    <location>
        <begin position="151"/>
        <end position="191"/>
    </location>
</feature>
<dbReference type="EMBL" id="OIVN01006161">
    <property type="protein sequence ID" value="SPD26669.1"/>
    <property type="molecule type" value="Genomic_DNA"/>
</dbReference>
<dbReference type="AlphaFoldDB" id="A0A2N9IRB8"/>
<accession>A0A2N9IRB8</accession>
<name>A0A2N9IRB8_FAGSY</name>
<organism evidence="2">
    <name type="scientific">Fagus sylvatica</name>
    <name type="common">Beechnut</name>
    <dbReference type="NCBI Taxonomy" id="28930"/>
    <lineage>
        <taxon>Eukaryota</taxon>
        <taxon>Viridiplantae</taxon>
        <taxon>Streptophyta</taxon>
        <taxon>Embryophyta</taxon>
        <taxon>Tracheophyta</taxon>
        <taxon>Spermatophyta</taxon>
        <taxon>Magnoliopsida</taxon>
        <taxon>eudicotyledons</taxon>
        <taxon>Gunneridae</taxon>
        <taxon>Pentapetalae</taxon>
        <taxon>rosids</taxon>
        <taxon>fabids</taxon>
        <taxon>Fagales</taxon>
        <taxon>Fagaceae</taxon>
        <taxon>Fagus</taxon>
    </lineage>
</organism>
<feature type="region of interest" description="Disordered" evidence="1">
    <location>
        <begin position="94"/>
        <end position="125"/>
    </location>
</feature>
<reference evidence="2" key="1">
    <citation type="submission" date="2018-02" db="EMBL/GenBank/DDBJ databases">
        <authorList>
            <person name="Cohen D.B."/>
            <person name="Kent A.D."/>
        </authorList>
    </citation>
    <scope>NUCLEOTIDE SEQUENCE</scope>
</reference>
<evidence type="ECO:0000256" key="1">
    <source>
        <dbReference type="SAM" id="MobiDB-lite"/>
    </source>
</evidence>
<dbReference type="PANTHER" id="PTHR32108">
    <property type="entry name" value="DNA-DIRECTED RNA POLYMERASE SUBUNIT ALPHA"/>
    <property type="match status" value="1"/>
</dbReference>
<evidence type="ECO:0008006" key="3">
    <source>
        <dbReference type="Google" id="ProtNLM"/>
    </source>
</evidence>
<dbReference type="PANTHER" id="PTHR32108:SF9">
    <property type="entry name" value="REVERSE TRANSCRIPTASE RNASE H-LIKE DOMAIN-CONTAINING PROTEIN"/>
    <property type="match status" value="1"/>
</dbReference>
<gene>
    <name evidence="2" type="ORF">FSB_LOCUS54551</name>
</gene>
<evidence type="ECO:0000313" key="2">
    <source>
        <dbReference type="EMBL" id="SPD26669.1"/>
    </source>
</evidence>
<proteinExistence type="predicted"/>
<protein>
    <recommendedName>
        <fullName evidence="3">G-patch domain-containing protein</fullName>
    </recommendedName>
</protein>
<sequence length="822" mass="92859">MKKLLPDSEHTEFGTLGSKLSVPKSKCHPILEDSSPVFHHHAEAPPNFRLYFRCAPSIGSVNPNFCILQPSREKTAAIVYTHISYPNPKRERIAPKKKPVHTRSPVRTQSRGIPMATEPSGSSSTEARMIVLEERIDELINLVHLMAKKDAENNGRNNELHSRGKNHTEPPRQQPKLEEHDNQRNSEIDSKLEDLEERIHLISGLDDGKETRRVILGLCATLERKSLHDLIPIGERVKDAVKSKKIVDTSELLELAKQATKKTPAKKKEGEVQMISNNGKKKQVLPTFTVQSVQNQQRLVQARGIENRTNQPLMKEQRVFQQLPMPITQLYPILIERNLISPIVPRQYDGSPPRDFDPNATCEFHFGPIGHSLENCKGHPKEFEHHSNAHGYNLEDCEDLRKEVTGLAERGIIRKKIVKPIRECRMINRIVTTQGIESKIEEAEVDNLSSGLRGITRSGRCYTSEELEKRRKELGKAVEDPLKMKVTEGEVEDFLRIIKNNDEFPSEGRGHVKALHIAVKTRERIVAKVLIDNRSALNVCPMSTLDKLGIDQSSVKASNMIIRAPWLHTPGAVPSSLYQKMKFIIGNQLVTILAEEPISIYNDPTIPYINGNIAPEASFYSFEFILVIHKVVAIKSEMPKALMAVAREFIRLGFQLGQGLGSSNQGIPAMVALKKNKDGYGLDYIHTRKNRQQSFEMRRLKTLARVKGGKMPEKSIVIPHIRTTFPTPAMEIIPPPIRLYEPGEIARKWTITPLPRMISGDEVKHDAQSESYVTNVDDNTNCSTSNTVNLDEEIDLPYDMLEALEDKMKGPSPGIYKPVRRR</sequence>